<dbReference type="InterPro" id="IPR013325">
    <property type="entry name" value="RNA_pol_sigma_r2"/>
</dbReference>
<sequence>MFAAIAAPGSIASAQAEARELAHQESLAISEGLKRQDPGLLDQLIVRFQHRLMRYLLYLTGSREQAEDLFQEVWMRVLVRGGQFNAKARFDTWLFTIARNLVIDLRRKRTMSSLDEIIESAHQDEHSPEFEVAADTPTPFEQYASMEDRTRLAAALMRVEPLYREVLVLRFHEELSLEEIAKVTQAPLSTIKSRLYRGLALMKPVLARSSV</sequence>
<evidence type="ECO:0000256" key="1">
    <source>
        <dbReference type="ARBA" id="ARBA00010641"/>
    </source>
</evidence>
<dbReference type="Pfam" id="PF04542">
    <property type="entry name" value="Sigma70_r2"/>
    <property type="match status" value="1"/>
</dbReference>
<dbReference type="PANTHER" id="PTHR43133">
    <property type="entry name" value="RNA POLYMERASE ECF-TYPE SIGMA FACTO"/>
    <property type="match status" value="1"/>
</dbReference>
<dbReference type="EMBL" id="CABN01000149">
    <property type="protein sequence ID" value="CBI00554.1"/>
    <property type="molecule type" value="Genomic_DNA"/>
</dbReference>
<comment type="caution">
    <text evidence="8">The sequence shown here is derived from an EMBL/GenBank/DDBJ whole genome shotgun (WGS) entry which is preliminary data.</text>
</comment>
<evidence type="ECO:0000256" key="2">
    <source>
        <dbReference type="ARBA" id="ARBA00023015"/>
    </source>
</evidence>
<evidence type="ECO:0000256" key="5">
    <source>
        <dbReference type="ARBA" id="ARBA00023163"/>
    </source>
</evidence>
<dbReference type="InterPro" id="IPR039425">
    <property type="entry name" value="RNA_pol_sigma-70-like"/>
</dbReference>
<keyword evidence="5" id="KW-0804">Transcription</keyword>
<dbReference type="GO" id="GO:0006352">
    <property type="term" value="P:DNA-templated transcription initiation"/>
    <property type="evidence" value="ECO:0007669"/>
    <property type="project" value="InterPro"/>
</dbReference>
<dbReference type="SUPFAM" id="SSF88946">
    <property type="entry name" value="Sigma2 domain of RNA polymerase sigma factors"/>
    <property type="match status" value="1"/>
</dbReference>
<keyword evidence="2" id="KW-0805">Transcription regulation</keyword>
<keyword evidence="4" id="KW-0238">DNA-binding</keyword>
<keyword evidence="3" id="KW-0731">Sigma factor</keyword>
<dbReference type="InterPro" id="IPR036388">
    <property type="entry name" value="WH-like_DNA-bd_sf"/>
</dbReference>
<dbReference type="InterPro" id="IPR013324">
    <property type="entry name" value="RNA_pol_sigma_r3/r4-like"/>
</dbReference>
<dbReference type="Gene3D" id="1.10.1740.10">
    <property type="match status" value="1"/>
</dbReference>
<dbReference type="SUPFAM" id="SSF88659">
    <property type="entry name" value="Sigma3 and sigma4 domains of RNA polymerase sigma factors"/>
    <property type="match status" value="1"/>
</dbReference>
<name>E6Q045_9ZZZZ</name>
<protein>
    <submittedName>
        <fullName evidence="8">RNA polymerase, sigma-24 subunit, ECF subfamily</fullName>
    </submittedName>
</protein>
<organism evidence="8">
    <name type="scientific">mine drainage metagenome</name>
    <dbReference type="NCBI Taxonomy" id="410659"/>
    <lineage>
        <taxon>unclassified sequences</taxon>
        <taxon>metagenomes</taxon>
        <taxon>ecological metagenomes</taxon>
    </lineage>
</organism>
<evidence type="ECO:0000259" key="6">
    <source>
        <dbReference type="Pfam" id="PF04542"/>
    </source>
</evidence>
<evidence type="ECO:0000259" key="7">
    <source>
        <dbReference type="Pfam" id="PF08281"/>
    </source>
</evidence>
<dbReference type="GO" id="GO:0003677">
    <property type="term" value="F:DNA binding"/>
    <property type="evidence" value="ECO:0007669"/>
    <property type="project" value="UniProtKB-KW"/>
</dbReference>
<evidence type="ECO:0000313" key="8">
    <source>
        <dbReference type="EMBL" id="CBI00554.1"/>
    </source>
</evidence>
<dbReference type="Pfam" id="PF08281">
    <property type="entry name" value="Sigma70_r4_2"/>
    <property type="match status" value="1"/>
</dbReference>
<reference evidence="8" key="1">
    <citation type="submission" date="2009-10" db="EMBL/GenBank/DDBJ databases">
        <title>Diversity of trophic interactions inside an arsenic-rich microbial ecosystem.</title>
        <authorList>
            <person name="Bertin P.N."/>
            <person name="Heinrich-Salmeron A."/>
            <person name="Pelletier E."/>
            <person name="Goulhen-Chollet F."/>
            <person name="Arsene-Ploetze F."/>
            <person name="Gallien S."/>
            <person name="Calteau A."/>
            <person name="Vallenet D."/>
            <person name="Casiot C."/>
            <person name="Chane-Woon-Ming B."/>
            <person name="Giloteaux L."/>
            <person name="Barakat M."/>
            <person name="Bonnefoy V."/>
            <person name="Bruneel O."/>
            <person name="Chandler M."/>
            <person name="Cleiss J."/>
            <person name="Duran R."/>
            <person name="Elbaz-Poulichet F."/>
            <person name="Fonknechten N."/>
            <person name="Lauga B."/>
            <person name="Mornico D."/>
            <person name="Ortet P."/>
            <person name="Schaeffer C."/>
            <person name="Siguier P."/>
            <person name="Alexander Thil Smith A."/>
            <person name="Van Dorsselaer A."/>
            <person name="Weissenbach J."/>
            <person name="Medigue C."/>
            <person name="Le Paslier D."/>
        </authorList>
    </citation>
    <scope>NUCLEOTIDE SEQUENCE</scope>
</reference>
<feature type="domain" description="RNA polymerase sigma factor 70 region 4 type 2" evidence="7">
    <location>
        <begin position="151"/>
        <end position="201"/>
    </location>
</feature>
<dbReference type="AlphaFoldDB" id="E6Q045"/>
<dbReference type="PANTHER" id="PTHR43133:SF8">
    <property type="entry name" value="RNA POLYMERASE SIGMA FACTOR HI_1459-RELATED"/>
    <property type="match status" value="1"/>
</dbReference>
<accession>E6Q045</accession>
<dbReference type="NCBIfam" id="TIGR02937">
    <property type="entry name" value="sigma70-ECF"/>
    <property type="match status" value="1"/>
</dbReference>
<dbReference type="InterPro" id="IPR007627">
    <property type="entry name" value="RNA_pol_sigma70_r2"/>
</dbReference>
<dbReference type="InterPro" id="IPR013249">
    <property type="entry name" value="RNA_pol_sigma70_r4_t2"/>
</dbReference>
<gene>
    <name evidence="8" type="ORF">CARN3_0097</name>
</gene>
<evidence type="ECO:0000256" key="3">
    <source>
        <dbReference type="ARBA" id="ARBA00023082"/>
    </source>
</evidence>
<dbReference type="Gene3D" id="1.10.10.10">
    <property type="entry name" value="Winged helix-like DNA-binding domain superfamily/Winged helix DNA-binding domain"/>
    <property type="match status" value="1"/>
</dbReference>
<dbReference type="CDD" id="cd06171">
    <property type="entry name" value="Sigma70_r4"/>
    <property type="match status" value="1"/>
</dbReference>
<dbReference type="GO" id="GO:0016987">
    <property type="term" value="F:sigma factor activity"/>
    <property type="evidence" value="ECO:0007669"/>
    <property type="project" value="UniProtKB-KW"/>
</dbReference>
<feature type="domain" description="RNA polymerase sigma-70 region 2" evidence="6">
    <location>
        <begin position="44"/>
        <end position="110"/>
    </location>
</feature>
<proteinExistence type="inferred from homology"/>
<evidence type="ECO:0000256" key="4">
    <source>
        <dbReference type="ARBA" id="ARBA00023125"/>
    </source>
</evidence>
<dbReference type="InterPro" id="IPR014284">
    <property type="entry name" value="RNA_pol_sigma-70_dom"/>
</dbReference>
<comment type="similarity">
    <text evidence="1">Belongs to the sigma-70 factor family. ECF subfamily.</text>
</comment>